<dbReference type="InterPro" id="IPR057425">
    <property type="entry name" value="DUF2921_N"/>
</dbReference>
<sequence>MAKMGRRWGAAAVWLSCSAFVLVWLVREFEISLRPLPFGSSTPSDDELRHVFGNLRNSSWFNSSTVCKEFLLEGAGDSDGGSIASVVRRPLGMFEWEGSGQWFYPLEVSNPNWSLQHEYMGGGDGGLGGGDGGHDTSFSVYQVTDVIIGVEWGNLTDLVQTFGGRLVLKNFWNIRSYSLTEEAAADIDYQQLQDLKLLLHGGFVHMGVDRRVCMVGCAFRIDFPCEGDCEFVLKMKYPNRPTLATPNVEGELSSARRADDPLRFPAFRIIGPRTIAESEYEYRSEKFLRSALNMSSNIDYGNSPPSTSDPEDLVTYLEHSGAIYRAVIVPTSVEQAQIQRQGKVVVGPFSTPYYPSQEVAFPTDLAAIEVTLQFKNIVTRASNLSGKIVVRGSMKMVISHSPYTPFVEQRPFSVEGIWDPMSEELCMIGCREDSLSTTPQLNTSWKFCIKSVLRRYVSIDSPLEGAVLSSLYADVHHPDHFTPIGFLRQAAIYYMQEQPDMKKLARIASLTTYRYTVTAKAEELAKTTTPEEALDKRWFHPRYPTPYDVKDLCKATENMRSSLSSLHTSLLYDADGRVVDMMLDGFEVTYLESCVASSSFEYLPWDTPLKTFVAGSYLKVAFRFGLVRTSRSRESALTSTPWQCGAEGVYEPFTGMMHLVVHLRDKYMDGIGEGQLVAPFWPLKRNVGSGDVGVKDHEIYMKLQFPSSDFTMTSAEEEALDPSPEYSPDGAYIHRYKVNMRVESLRPQSDPLYFKPLVARNYPLYNRPSP</sequence>
<accession>A0A8T0I2M9</accession>
<dbReference type="PANTHER" id="PTHR33389:SF18">
    <property type="entry name" value="OS01G0677900 PROTEIN"/>
    <property type="match status" value="1"/>
</dbReference>
<proteinExistence type="predicted"/>
<dbReference type="PANTHER" id="PTHR33389">
    <property type="entry name" value="FAMILY PROTEIN, PUTATIVE (DUF2921)-RELATED"/>
    <property type="match status" value="1"/>
</dbReference>
<name>A0A8T0I2M9_CERPU</name>
<keyword evidence="3" id="KW-1185">Reference proteome</keyword>
<protein>
    <recommendedName>
        <fullName evidence="1">DUF2921 domain-containing protein</fullName>
    </recommendedName>
</protein>
<gene>
    <name evidence="2" type="ORF">KC19_5G152100</name>
</gene>
<dbReference type="EMBL" id="CM026425">
    <property type="protein sequence ID" value="KAG0577376.1"/>
    <property type="molecule type" value="Genomic_DNA"/>
</dbReference>
<evidence type="ECO:0000259" key="1">
    <source>
        <dbReference type="Pfam" id="PF25333"/>
    </source>
</evidence>
<dbReference type="Pfam" id="PF25333">
    <property type="entry name" value="DUF2921_N"/>
    <property type="match status" value="2"/>
</dbReference>
<dbReference type="Proteomes" id="UP000822688">
    <property type="component" value="Chromosome 5"/>
</dbReference>
<comment type="caution">
    <text evidence="2">The sequence shown here is derived from an EMBL/GenBank/DDBJ whole genome shotgun (WGS) entry which is preliminary data.</text>
</comment>
<dbReference type="AlphaFoldDB" id="A0A8T0I2M9"/>
<feature type="domain" description="DUF2921" evidence="1">
    <location>
        <begin position="348"/>
        <end position="439"/>
    </location>
</feature>
<feature type="domain" description="DUF2921" evidence="1">
    <location>
        <begin position="210"/>
        <end position="266"/>
    </location>
</feature>
<evidence type="ECO:0000313" key="2">
    <source>
        <dbReference type="EMBL" id="KAG0577376.1"/>
    </source>
</evidence>
<reference evidence="2" key="1">
    <citation type="submission" date="2020-06" db="EMBL/GenBank/DDBJ databases">
        <title>WGS assembly of Ceratodon purpureus strain R40.</title>
        <authorList>
            <person name="Carey S.B."/>
            <person name="Jenkins J."/>
            <person name="Shu S."/>
            <person name="Lovell J.T."/>
            <person name="Sreedasyam A."/>
            <person name="Maumus F."/>
            <person name="Tiley G.P."/>
            <person name="Fernandez-Pozo N."/>
            <person name="Barry K."/>
            <person name="Chen C."/>
            <person name="Wang M."/>
            <person name="Lipzen A."/>
            <person name="Daum C."/>
            <person name="Saski C.A."/>
            <person name="Payton A.C."/>
            <person name="Mcbreen J.C."/>
            <person name="Conrad R.E."/>
            <person name="Kollar L.M."/>
            <person name="Olsson S."/>
            <person name="Huttunen S."/>
            <person name="Landis J.B."/>
            <person name="Wickett N.J."/>
            <person name="Johnson M.G."/>
            <person name="Rensing S.A."/>
            <person name="Grimwood J."/>
            <person name="Schmutz J."/>
            <person name="Mcdaniel S.F."/>
        </authorList>
    </citation>
    <scope>NUCLEOTIDE SEQUENCE</scope>
    <source>
        <strain evidence="2">R40</strain>
    </source>
</reference>
<organism evidence="2 3">
    <name type="scientific">Ceratodon purpureus</name>
    <name type="common">Fire moss</name>
    <name type="synonym">Dicranum purpureum</name>
    <dbReference type="NCBI Taxonomy" id="3225"/>
    <lineage>
        <taxon>Eukaryota</taxon>
        <taxon>Viridiplantae</taxon>
        <taxon>Streptophyta</taxon>
        <taxon>Embryophyta</taxon>
        <taxon>Bryophyta</taxon>
        <taxon>Bryophytina</taxon>
        <taxon>Bryopsida</taxon>
        <taxon>Dicranidae</taxon>
        <taxon>Pseudoditrichales</taxon>
        <taxon>Ditrichaceae</taxon>
        <taxon>Ceratodon</taxon>
    </lineage>
</organism>
<evidence type="ECO:0000313" key="3">
    <source>
        <dbReference type="Proteomes" id="UP000822688"/>
    </source>
</evidence>